<accession>A0A0D6GVL7</accession>
<evidence type="ECO:0000313" key="2">
    <source>
        <dbReference type="Proteomes" id="UP000480222"/>
    </source>
</evidence>
<gene>
    <name evidence="1" type="ORF">CIP107547_02105</name>
</gene>
<dbReference type="GO" id="GO:0005524">
    <property type="term" value="F:ATP binding"/>
    <property type="evidence" value="ECO:0007669"/>
    <property type="project" value="UniProtKB-KW"/>
</dbReference>
<dbReference type="AlphaFoldDB" id="A0A0D6GVL7"/>
<sequence length="68" mass="6946">MFCFLVVHIGSTAGIALTGCSETESSSSAAFTGASGELVADGAYSPTATMFSTPHSQETEDYISGRFG</sequence>
<organism evidence="1 2">
    <name type="scientific">Corynebacterium diphtheriae</name>
    <dbReference type="NCBI Taxonomy" id="1717"/>
    <lineage>
        <taxon>Bacteria</taxon>
        <taxon>Bacillati</taxon>
        <taxon>Actinomycetota</taxon>
        <taxon>Actinomycetes</taxon>
        <taxon>Mycobacteriales</taxon>
        <taxon>Corynebacteriaceae</taxon>
        <taxon>Corynebacterium</taxon>
    </lineage>
</organism>
<reference evidence="1 2" key="1">
    <citation type="submission" date="2020-02" db="EMBL/GenBank/DDBJ databases">
        <authorList>
            <person name="Brisse S."/>
        </authorList>
    </citation>
    <scope>NUCLEOTIDE SEQUENCE [LARGE SCALE GENOMIC DNA]</scope>
    <source>
        <strain evidence="1">CIP107547</strain>
    </source>
</reference>
<protein>
    <submittedName>
        <fullName evidence="1">Phosphate ABC transporter ATP-binding protein</fullName>
    </submittedName>
</protein>
<keyword evidence="1" id="KW-0067">ATP-binding</keyword>
<keyword evidence="1" id="KW-0547">Nucleotide-binding</keyword>
<dbReference type="KEGG" id="cdip:ERS451417_01931"/>
<dbReference type="EMBL" id="CADDAV010000026">
    <property type="protein sequence ID" value="CAB0617834.1"/>
    <property type="molecule type" value="Genomic_DNA"/>
</dbReference>
<evidence type="ECO:0000313" key="1">
    <source>
        <dbReference type="EMBL" id="CAB0617834.1"/>
    </source>
</evidence>
<comment type="caution">
    <text evidence="1">The sequence shown here is derived from an EMBL/GenBank/DDBJ whole genome shotgun (WGS) entry which is preliminary data.</text>
</comment>
<dbReference type="Proteomes" id="UP000480222">
    <property type="component" value="Unassembled WGS sequence"/>
</dbReference>
<proteinExistence type="predicted"/>
<name>A0A0D6GVL7_CORDP</name>